<dbReference type="Gene3D" id="3.10.20.310">
    <property type="entry name" value="membrane protein fhac"/>
    <property type="match status" value="1"/>
</dbReference>
<dbReference type="GO" id="GO:0008320">
    <property type="term" value="F:protein transmembrane transporter activity"/>
    <property type="evidence" value="ECO:0007669"/>
    <property type="project" value="TreeGrafter"/>
</dbReference>
<dbReference type="EMBL" id="LGAA01000007">
    <property type="protein sequence ID" value="KPD03859.1"/>
    <property type="molecule type" value="Genomic_DNA"/>
</dbReference>
<dbReference type="Proteomes" id="UP000053226">
    <property type="component" value="Unassembled WGS sequence"/>
</dbReference>
<accession>A0A0N0Z912</accession>
<sequence>MKLKTVIFILLFITYADAEELLNNEVLYEQIKDSEHIIDQPRAQLFELGQQNHSPIQLPYESSCLTIHQIHFSGKKQFPLLTEKKLQQWSDILIGKCLGNEGIDIYLSYIEQQLSTIGYVTSQVLIPQQNLLFGILTIQLVPGIISKIIYYDTQQEHYSLDNAFVYDKKSPLNLRALEQGLDNLQNAPLTEPTIHVNQDPDEAQSSIIVIQRHKQRGLYGRITFDGRKLPGKADYLINNILLLSNPLLLNDSLYLSLGRDADNDHSKGLKNAYFSYSIPYKYGLFTAMGSYQDTYNDAGLTFSDGRSVRYAQRSKYISIESSYLLHRDFNTKTSLVIGTQLHTLNTFLAGIRLDNTEKRLASYAVVGLNHQWFLPRGQADFSVRYKQATDWFGAKLIHDLELKKAQIYQFSADISQYFFLFSQPFLYHSAVEIQLAHSLLDGKLDKTSLAGRNGLKGFTYATTRSGSQALEIKQQLSWLAPFPKGQLYWGIDYGAISEDRGYFWRDNRLLGTEIGVKGQFKAINYQAFIGAPLWKPAQTRADPLITGFIIGISY</sequence>
<dbReference type="PROSITE" id="PS51779">
    <property type="entry name" value="POTRA"/>
    <property type="match status" value="1"/>
</dbReference>
<keyword evidence="3" id="KW-0813">Transport</keyword>
<dbReference type="InterPro" id="IPR027282">
    <property type="entry name" value="TPS"/>
</dbReference>
<feature type="chain" id="PRO_5005864478" evidence="9">
    <location>
        <begin position="19"/>
        <end position="554"/>
    </location>
</feature>
<dbReference type="AlphaFoldDB" id="A0A0N0Z912"/>
<dbReference type="InterPro" id="IPR034746">
    <property type="entry name" value="POTRA"/>
</dbReference>
<evidence type="ECO:0000256" key="7">
    <source>
        <dbReference type="ARBA" id="ARBA00023136"/>
    </source>
</evidence>
<dbReference type="PANTHER" id="PTHR34597:SF3">
    <property type="entry name" value="OUTER MEMBRANE TRANSPORTER CDIB"/>
    <property type="match status" value="1"/>
</dbReference>
<evidence type="ECO:0000256" key="1">
    <source>
        <dbReference type="ARBA" id="ARBA00004442"/>
    </source>
</evidence>
<dbReference type="OrthoDB" id="290122at2"/>
<dbReference type="InterPro" id="IPR005565">
    <property type="entry name" value="Hemolysn_activator_HlyB_C"/>
</dbReference>
<dbReference type="Pfam" id="PF03865">
    <property type="entry name" value="ShlB"/>
    <property type="match status" value="1"/>
</dbReference>
<evidence type="ECO:0000256" key="2">
    <source>
        <dbReference type="ARBA" id="ARBA00009055"/>
    </source>
</evidence>
<evidence type="ECO:0000256" key="3">
    <source>
        <dbReference type="ARBA" id="ARBA00022448"/>
    </source>
</evidence>
<protein>
    <submittedName>
        <fullName evidence="11">Putative hemolysin activator protein</fullName>
    </submittedName>
</protein>
<comment type="subcellular location">
    <subcellularLocation>
        <location evidence="1">Cell outer membrane</location>
    </subcellularLocation>
</comment>
<keyword evidence="6" id="KW-0653">Protein transport</keyword>
<dbReference type="InterPro" id="IPR035251">
    <property type="entry name" value="ShlB_POTRA"/>
</dbReference>
<keyword evidence="8" id="KW-0998">Cell outer membrane</keyword>
<gene>
    <name evidence="11" type="ORF">M992_0780</name>
</gene>
<keyword evidence="7" id="KW-0472">Membrane</keyword>
<dbReference type="InterPro" id="IPR013686">
    <property type="entry name" value="Polypept-transport_assoc_ShlB"/>
</dbReference>
<evidence type="ECO:0000313" key="12">
    <source>
        <dbReference type="Proteomes" id="UP000053226"/>
    </source>
</evidence>
<dbReference type="InterPro" id="IPR051544">
    <property type="entry name" value="TPS_OM_transporter"/>
</dbReference>
<reference evidence="11 12" key="1">
    <citation type="submission" date="2015-07" db="EMBL/GenBank/DDBJ databases">
        <title>ATOL: Assembling a taxonomically balanced genome-scale reconstruction of the evolutionary history of the Enterobacteriaceae.</title>
        <authorList>
            <person name="Plunkett G.III."/>
            <person name="Neeno-Eckwall E.C."/>
            <person name="Glasner J.D."/>
            <person name="Perna N.T."/>
        </authorList>
    </citation>
    <scope>NUCLEOTIDE SEQUENCE [LARGE SCALE GENOMIC DNA]</scope>
    <source>
        <strain evidence="11 12">ATCC 35017</strain>
    </source>
</reference>
<evidence type="ECO:0000256" key="8">
    <source>
        <dbReference type="ARBA" id="ARBA00023237"/>
    </source>
</evidence>
<evidence type="ECO:0000256" key="4">
    <source>
        <dbReference type="ARBA" id="ARBA00022452"/>
    </source>
</evidence>
<evidence type="ECO:0000256" key="9">
    <source>
        <dbReference type="SAM" id="SignalP"/>
    </source>
</evidence>
<comment type="similarity">
    <text evidence="2">Belongs to the TPS (TC 1.B.20) family.</text>
</comment>
<dbReference type="Gene3D" id="2.40.160.50">
    <property type="entry name" value="membrane protein fhac: a member of the omp85/tpsb transporter family"/>
    <property type="match status" value="1"/>
</dbReference>
<dbReference type="GO" id="GO:0046819">
    <property type="term" value="P:protein secretion by the type V secretion system"/>
    <property type="evidence" value="ECO:0007669"/>
    <property type="project" value="TreeGrafter"/>
</dbReference>
<evidence type="ECO:0000256" key="6">
    <source>
        <dbReference type="ARBA" id="ARBA00022927"/>
    </source>
</evidence>
<evidence type="ECO:0000259" key="10">
    <source>
        <dbReference type="PROSITE" id="PS51779"/>
    </source>
</evidence>
<feature type="signal peptide" evidence="9">
    <location>
        <begin position="1"/>
        <end position="18"/>
    </location>
</feature>
<feature type="domain" description="POTRA" evidence="10">
    <location>
        <begin position="65"/>
        <end position="143"/>
    </location>
</feature>
<dbReference type="GO" id="GO:0009279">
    <property type="term" value="C:cell outer membrane"/>
    <property type="evidence" value="ECO:0007669"/>
    <property type="project" value="UniProtKB-SubCell"/>
</dbReference>
<organism evidence="11 12">
    <name type="scientific">Moellerella wisconsensis ATCC 35017</name>
    <dbReference type="NCBI Taxonomy" id="1354267"/>
    <lineage>
        <taxon>Bacteria</taxon>
        <taxon>Pseudomonadati</taxon>
        <taxon>Pseudomonadota</taxon>
        <taxon>Gammaproteobacteria</taxon>
        <taxon>Enterobacterales</taxon>
        <taxon>Morganellaceae</taxon>
        <taxon>Moellerella</taxon>
    </lineage>
</organism>
<comment type="caution">
    <text evidence="11">The sequence shown here is derived from an EMBL/GenBank/DDBJ whole genome shotgun (WGS) entry which is preliminary data.</text>
</comment>
<dbReference type="RefSeq" id="WP_053907392.1">
    <property type="nucleotide sequence ID" value="NZ_CAWMUS010000007.1"/>
</dbReference>
<evidence type="ECO:0000256" key="5">
    <source>
        <dbReference type="ARBA" id="ARBA00022692"/>
    </source>
</evidence>
<keyword evidence="4" id="KW-1134">Transmembrane beta strand</keyword>
<dbReference type="GO" id="GO:0098046">
    <property type="term" value="C:type V protein secretion system complex"/>
    <property type="evidence" value="ECO:0007669"/>
    <property type="project" value="TreeGrafter"/>
</dbReference>
<dbReference type="Pfam" id="PF17287">
    <property type="entry name" value="POTRA_3"/>
    <property type="match status" value="1"/>
</dbReference>
<keyword evidence="12" id="KW-1185">Reference proteome</keyword>
<dbReference type="Pfam" id="PF08479">
    <property type="entry name" value="POTRA_2"/>
    <property type="match status" value="1"/>
</dbReference>
<name>A0A0N0Z912_9GAMM</name>
<keyword evidence="5" id="KW-0812">Transmembrane</keyword>
<dbReference type="PANTHER" id="PTHR34597">
    <property type="entry name" value="SLR1661 PROTEIN"/>
    <property type="match status" value="1"/>
</dbReference>
<dbReference type="PIRSF" id="PIRSF029745">
    <property type="entry name" value="FhaC"/>
    <property type="match status" value="1"/>
</dbReference>
<evidence type="ECO:0000313" key="11">
    <source>
        <dbReference type="EMBL" id="KPD03859.1"/>
    </source>
</evidence>
<proteinExistence type="inferred from homology"/>
<keyword evidence="9" id="KW-0732">Signal</keyword>